<protein>
    <submittedName>
        <fullName evidence="2">Uncharacterized protein</fullName>
    </submittedName>
</protein>
<evidence type="ECO:0000313" key="3">
    <source>
        <dbReference type="Proteomes" id="UP000284706"/>
    </source>
</evidence>
<feature type="region of interest" description="Disordered" evidence="1">
    <location>
        <begin position="1"/>
        <end position="26"/>
    </location>
</feature>
<comment type="caution">
    <text evidence="2">The sequence shown here is derived from an EMBL/GenBank/DDBJ whole genome shotgun (WGS) entry which is preliminary data.</text>
</comment>
<organism evidence="2 3">
    <name type="scientific">Gymnopilus dilepis</name>
    <dbReference type="NCBI Taxonomy" id="231916"/>
    <lineage>
        <taxon>Eukaryota</taxon>
        <taxon>Fungi</taxon>
        <taxon>Dikarya</taxon>
        <taxon>Basidiomycota</taxon>
        <taxon>Agaricomycotina</taxon>
        <taxon>Agaricomycetes</taxon>
        <taxon>Agaricomycetidae</taxon>
        <taxon>Agaricales</taxon>
        <taxon>Agaricineae</taxon>
        <taxon>Hymenogastraceae</taxon>
        <taxon>Gymnopilus</taxon>
    </lineage>
</organism>
<evidence type="ECO:0000313" key="2">
    <source>
        <dbReference type="EMBL" id="PPR00311.1"/>
    </source>
</evidence>
<accession>A0A409YBD0</accession>
<sequence>MAAISPQSDSISPVEHPPIDQSFTQHATTSSSSNYFDSLPAEIASIIFIHYIHSDSEPREIKYHHPSLTLGKICRRWRHIAWSTPDLWTKLTIRPKHVTNVELAEEWLSRSGTLPLSIELITRPDDWYHTWESVRKDCKQILKVLSRHSERWCSLTLNVPSTCLERMGALLRPPSALHHLSLTPEWDDWRDFLVPGYPRLPTFASCSPSIVKLSCVKVDLDWRLVTELALEHLDTAQVLQVLQRATSVSKCTLSQIIDGGFISTGHAPIVCPVLASLSMTFDPDTLRPSTTRRFCSLILLPALKHLSLGGDRRNTIEPPIDDLILLLTQSSCALETLVVNHSEYNQSSLIRLVSLLPSLMALHISFRPSYSWEEILCGDIDMFYRFLADASQVATDLLPTSFSSTNPVLPSLEIFNCAGYKHPAWETIVGLVKPISAIEIPHRRPLKSVKVHCIEIDELRVPYIPKDIIQHLGEFVDVEFKFTVDLYMSQRGMNWWQASVEGMKGT</sequence>
<evidence type="ECO:0000256" key="1">
    <source>
        <dbReference type="SAM" id="MobiDB-lite"/>
    </source>
</evidence>
<proteinExistence type="predicted"/>
<dbReference type="InParanoid" id="A0A409YBD0"/>
<dbReference type="Proteomes" id="UP000284706">
    <property type="component" value="Unassembled WGS sequence"/>
</dbReference>
<name>A0A409YBD0_9AGAR</name>
<reference evidence="2 3" key="1">
    <citation type="journal article" date="2018" name="Evol. Lett.">
        <title>Horizontal gene cluster transfer increased hallucinogenic mushroom diversity.</title>
        <authorList>
            <person name="Reynolds H.T."/>
            <person name="Vijayakumar V."/>
            <person name="Gluck-Thaler E."/>
            <person name="Korotkin H.B."/>
            <person name="Matheny P.B."/>
            <person name="Slot J.C."/>
        </authorList>
    </citation>
    <scope>NUCLEOTIDE SEQUENCE [LARGE SCALE GENOMIC DNA]</scope>
    <source>
        <strain evidence="2 3">SRW20</strain>
    </source>
</reference>
<keyword evidence="3" id="KW-1185">Reference proteome</keyword>
<feature type="compositionally biased region" description="Polar residues" evidence="1">
    <location>
        <begin position="1"/>
        <end position="11"/>
    </location>
</feature>
<dbReference type="EMBL" id="NHYE01001014">
    <property type="protein sequence ID" value="PPR00311.1"/>
    <property type="molecule type" value="Genomic_DNA"/>
</dbReference>
<dbReference type="OrthoDB" id="2423701at2759"/>
<gene>
    <name evidence="2" type="ORF">CVT26_009737</name>
</gene>
<dbReference type="AlphaFoldDB" id="A0A409YBD0"/>